<dbReference type="InterPro" id="IPR020588">
    <property type="entry name" value="RecA_ATP-bd"/>
</dbReference>
<dbReference type="GO" id="GO:0033063">
    <property type="term" value="C:Rad51B-Rad51C-Rad51D-XRCC2 complex"/>
    <property type="evidence" value="ECO:0007669"/>
    <property type="project" value="InterPro"/>
</dbReference>
<dbReference type="EnsemblMetazoa" id="CLYHEMT021634.1">
    <property type="protein sequence ID" value="CLYHEMP021634.1"/>
    <property type="gene ID" value="CLYHEMG021634"/>
</dbReference>
<dbReference type="GO" id="GO:0005813">
    <property type="term" value="C:centrosome"/>
    <property type="evidence" value="ECO:0007669"/>
    <property type="project" value="TreeGrafter"/>
</dbReference>
<evidence type="ECO:0000313" key="3">
    <source>
        <dbReference type="Proteomes" id="UP000594262"/>
    </source>
</evidence>
<reference evidence="2" key="1">
    <citation type="submission" date="2021-01" db="UniProtKB">
        <authorList>
            <consortium name="EnsemblMetazoa"/>
        </authorList>
    </citation>
    <scope>IDENTIFICATION</scope>
</reference>
<sequence length="266" mass="30158">MALQQHEDDKILEVETASQLFSRLCGKPVLSTLENKLFKEDCHNKLAEISGPISSGKTEILLHIILNTLLPKTFKDTSVNGIEGKVIFIDTSYKFSVLRLVTLLEQRLLNKLDHSNVDSLISAQFVKDCLSRFYKISCSSSKELFVSLLALEPFLQATSDVYLLVIDDLYSYHWIDSLEAGHNKFSSNYLKSVVEILKQFTREYDINVVFTRSDILPSIVLNNVAISKYTIQIKDQKQNLNIISKKTGNGSSCFHYKLGYKGTTFL</sequence>
<dbReference type="CDD" id="cd19490">
    <property type="entry name" value="XRCC2"/>
    <property type="match status" value="1"/>
</dbReference>
<organism evidence="2 3">
    <name type="scientific">Clytia hemisphaerica</name>
    <dbReference type="NCBI Taxonomy" id="252671"/>
    <lineage>
        <taxon>Eukaryota</taxon>
        <taxon>Metazoa</taxon>
        <taxon>Cnidaria</taxon>
        <taxon>Hydrozoa</taxon>
        <taxon>Hydroidolina</taxon>
        <taxon>Leptothecata</taxon>
        <taxon>Obeliida</taxon>
        <taxon>Clytiidae</taxon>
        <taxon>Clytia</taxon>
    </lineage>
</organism>
<dbReference type="GO" id="GO:0042148">
    <property type="term" value="P:DNA strand invasion"/>
    <property type="evidence" value="ECO:0007669"/>
    <property type="project" value="TreeGrafter"/>
</dbReference>
<dbReference type="GO" id="GO:0000724">
    <property type="term" value="P:double-strand break repair via homologous recombination"/>
    <property type="evidence" value="ECO:0007669"/>
    <property type="project" value="InterPro"/>
</dbReference>
<dbReference type="InterPro" id="IPR030547">
    <property type="entry name" value="XRCC2"/>
</dbReference>
<dbReference type="GO" id="GO:0000400">
    <property type="term" value="F:four-way junction DNA binding"/>
    <property type="evidence" value="ECO:0007669"/>
    <property type="project" value="TreeGrafter"/>
</dbReference>
<dbReference type="AlphaFoldDB" id="A0A7M5XDS6"/>
<name>A0A7M5XDS6_9CNID</name>
<dbReference type="InterPro" id="IPR013632">
    <property type="entry name" value="Rad51_C"/>
</dbReference>
<dbReference type="PANTHER" id="PTHR46644:SF2">
    <property type="entry name" value="DNA REPAIR PROTEIN XRCC2"/>
    <property type="match status" value="1"/>
</dbReference>
<feature type="domain" description="RecA family profile 1" evidence="1">
    <location>
        <begin position="22"/>
        <end position="215"/>
    </location>
</feature>
<keyword evidence="3" id="KW-1185">Reference proteome</keyword>
<accession>A0A7M5XDS6</accession>
<proteinExistence type="predicted"/>
<dbReference type="PANTHER" id="PTHR46644">
    <property type="entry name" value="DNA REPAIR PROTEIN XRCC2"/>
    <property type="match status" value="1"/>
</dbReference>
<dbReference type="Gene3D" id="3.40.50.300">
    <property type="entry name" value="P-loop containing nucleotide triphosphate hydrolases"/>
    <property type="match status" value="1"/>
</dbReference>
<dbReference type="InterPro" id="IPR027417">
    <property type="entry name" value="P-loop_NTPase"/>
</dbReference>
<dbReference type="Proteomes" id="UP000594262">
    <property type="component" value="Unplaced"/>
</dbReference>
<dbReference type="GeneID" id="136807546"/>
<evidence type="ECO:0000259" key="1">
    <source>
        <dbReference type="PROSITE" id="PS50162"/>
    </source>
</evidence>
<protein>
    <recommendedName>
        <fullName evidence="1">RecA family profile 1 domain-containing protein</fullName>
    </recommendedName>
</protein>
<dbReference type="GO" id="GO:0140664">
    <property type="term" value="F:ATP-dependent DNA damage sensor activity"/>
    <property type="evidence" value="ECO:0007669"/>
    <property type="project" value="InterPro"/>
</dbReference>
<dbReference type="RefSeq" id="XP_066920229.1">
    <property type="nucleotide sequence ID" value="XM_067064128.1"/>
</dbReference>
<dbReference type="GO" id="GO:0005657">
    <property type="term" value="C:replication fork"/>
    <property type="evidence" value="ECO:0007669"/>
    <property type="project" value="InterPro"/>
</dbReference>
<dbReference type="SUPFAM" id="SSF52540">
    <property type="entry name" value="P-loop containing nucleoside triphosphate hydrolases"/>
    <property type="match status" value="1"/>
</dbReference>
<dbReference type="Pfam" id="PF08423">
    <property type="entry name" value="Rad51"/>
    <property type="match status" value="1"/>
</dbReference>
<dbReference type="PROSITE" id="PS50162">
    <property type="entry name" value="RECA_2"/>
    <property type="match status" value="1"/>
</dbReference>
<dbReference type="OrthoDB" id="420422at2759"/>
<dbReference type="GO" id="GO:0005524">
    <property type="term" value="F:ATP binding"/>
    <property type="evidence" value="ECO:0007669"/>
    <property type="project" value="InterPro"/>
</dbReference>
<evidence type="ECO:0000313" key="2">
    <source>
        <dbReference type="EnsemblMetazoa" id="CLYHEMP021634.1"/>
    </source>
</evidence>